<dbReference type="Pfam" id="PF00612">
    <property type="entry name" value="IQ"/>
    <property type="match status" value="2"/>
</dbReference>
<feature type="compositionally biased region" description="Low complexity" evidence="5">
    <location>
        <begin position="374"/>
        <end position="384"/>
    </location>
</feature>
<comment type="function">
    <text evidence="4">May be involved in cooperative interactions with calmodulins or calmodulin-like proteins. Recruits calmodulin proteins to microtubules, thus being a potential scaffold in cellular signaling and trafficking. May associate with nucleic acids and regulate gene expression at the transcriptional or post-transcriptional level.</text>
</comment>
<dbReference type="InterPro" id="IPR027417">
    <property type="entry name" value="P-loop_NTPase"/>
</dbReference>
<evidence type="ECO:0000256" key="1">
    <source>
        <dbReference type="ARBA" id="ARBA00022860"/>
    </source>
</evidence>
<dbReference type="SMART" id="SM00015">
    <property type="entry name" value="IQ"/>
    <property type="match status" value="2"/>
</dbReference>
<dbReference type="EMBL" id="BAABME010003568">
    <property type="protein sequence ID" value="GAA0159290.1"/>
    <property type="molecule type" value="Genomic_DNA"/>
</dbReference>
<evidence type="ECO:0000313" key="7">
    <source>
        <dbReference type="EMBL" id="GAA0159290.1"/>
    </source>
</evidence>
<dbReference type="GO" id="GO:0005516">
    <property type="term" value="F:calmodulin binding"/>
    <property type="evidence" value="ECO:0007669"/>
    <property type="project" value="UniProtKB-KW"/>
</dbReference>
<organism evidence="7 8">
    <name type="scientific">Lithospermum erythrorhizon</name>
    <name type="common">Purple gromwell</name>
    <name type="synonym">Lithospermum officinale var. erythrorhizon</name>
    <dbReference type="NCBI Taxonomy" id="34254"/>
    <lineage>
        <taxon>Eukaryota</taxon>
        <taxon>Viridiplantae</taxon>
        <taxon>Streptophyta</taxon>
        <taxon>Embryophyta</taxon>
        <taxon>Tracheophyta</taxon>
        <taxon>Spermatophyta</taxon>
        <taxon>Magnoliopsida</taxon>
        <taxon>eudicotyledons</taxon>
        <taxon>Gunneridae</taxon>
        <taxon>Pentapetalae</taxon>
        <taxon>asterids</taxon>
        <taxon>lamiids</taxon>
        <taxon>Boraginales</taxon>
        <taxon>Boraginaceae</taxon>
        <taxon>Boraginoideae</taxon>
        <taxon>Lithospermeae</taxon>
        <taxon>Lithospermum</taxon>
    </lineage>
</organism>
<feature type="compositionally biased region" description="Polar residues" evidence="5">
    <location>
        <begin position="434"/>
        <end position="449"/>
    </location>
</feature>
<evidence type="ECO:0000256" key="2">
    <source>
        <dbReference type="ARBA" id="ARBA00024341"/>
    </source>
</evidence>
<feature type="region of interest" description="Disordered" evidence="5">
    <location>
        <begin position="374"/>
        <end position="457"/>
    </location>
</feature>
<dbReference type="Proteomes" id="UP001454036">
    <property type="component" value="Unassembled WGS sequence"/>
</dbReference>
<feature type="region of interest" description="Disordered" evidence="5">
    <location>
        <begin position="29"/>
        <end position="54"/>
    </location>
</feature>
<dbReference type="InterPro" id="IPR025064">
    <property type="entry name" value="DUF4005"/>
</dbReference>
<feature type="domain" description="DUF4005" evidence="6">
    <location>
        <begin position="336"/>
        <end position="420"/>
    </location>
</feature>
<dbReference type="AlphaFoldDB" id="A0AAV3Q9I0"/>
<dbReference type="Pfam" id="PF13178">
    <property type="entry name" value="DUF4005"/>
    <property type="match status" value="1"/>
</dbReference>
<reference evidence="7 8" key="1">
    <citation type="submission" date="2024-01" db="EMBL/GenBank/DDBJ databases">
        <title>The complete chloroplast genome sequence of Lithospermum erythrorhizon: insights into the phylogenetic relationship among Boraginaceae species and the maternal lineages of purple gromwells.</title>
        <authorList>
            <person name="Okada T."/>
            <person name="Watanabe K."/>
        </authorList>
    </citation>
    <scope>NUCLEOTIDE SEQUENCE [LARGE SCALE GENOMIC DNA]</scope>
</reference>
<evidence type="ECO:0000259" key="6">
    <source>
        <dbReference type="Pfam" id="PF13178"/>
    </source>
</evidence>
<evidence type="ECO:0000256" key="5">
    <source>
        <dbReference type="SAM" id="MobiDB-lite"/>
    </source>
</evidence>
<dbReference type="PROSITE" id="PS50096">
    <property type="entry name" value="IQ"/>
    <property type="match status" value="2"/>
</dbReference>
<keyword evidence="8" id="KW-1185">Reference proteome</keyword>
<dbReference type="PANTHER" id="PTHR32295:SF244">
    <property type="entry name" value="PROTEIN IQ-DOMAIN 14-LIKE"/>
    <property type="match status" value="1"/>
</dbReference>
<dbReference type="Gene3D" id="1.20.5.190">
    <property type="match status" value="1"/>
</dbReference>
<comment type="caution">
    <text evidence="7">The sequence shown here is derived from an EMBL/GenBank/DDBJ whole genome shotgun (WGS) entry which is preliminary data.</text>
</comment>
<evidence type="ECO:0000313" key="8">
    <source>
        <dbReference type="Proteomes" id="UP001454036"/>
    </source>
</evidence>
<evidence type="ECO:0000256" key="3">
    <source>
        <dbReference type="ARBA" id="ARBA00024378"/>
    </source>
</evidence>
<accession>A0AAV3Q9I0</accession>
<sequence length="457" mass="51937">MSFLTYHCIMGKDGGSSWLNAVKKAFRSPTKGCERNSRRREENEQDDEEEKKRGKRRWMFRKTLVSETTIQHSEAMNKTGGKLADKFVLEKHNAETEEQASIAMATAKAAIATAQAAAEIIRLTITTTDRQYQKQCVAAAITIQSAFRGYLARRALKALKGVVKLQALVRGHIVRKRAKMTLQCMQAMVRVQARLCDQRRRLSCEGNFGSMLERSQLIQKISRNRTRSSEAYYDDDDDDDLRQDRDMALAHTFTQQMWRSSEEHNAGIDMQRNEAVKIVEIDRAQPQTFSFLNQQRKMNQTCSSSVPSLHKTESRLFINSPRTPSHYKLIRTNNYQSNIQSPRTPRSFNLNGNYSSGSGSEYYLPSYMAATASASARTRSQSAPRQRHLTTPEGEKRGSAKKHLHFSAIPAEQSNGDDGSRNHNVDLYSPRTIRLNNPCNGNTSSPSSTRGERRWLR</sequence>
<proteinExistence type="inferred from homology"/>
<protein>
    <recommendedName>
        <fullName evidence="6">DUF4005 domain-containing protein</fullName>
    </recommendedName>
</protein>
<comment type="subunit">
    <text evidence="3">Binds to multiple calmodulin (CaM) in the presence of Ca(2+) and CaM-like proteins.</text>
</comment>
<keyword evidence="1" id="KW-0112">Calmodulin-binding</keyword>
<gene>
    <name evidence="7" type="ORF">LIER_16104</name>
</gene>
<evidence type="ECO:0000256" key="4">
    <source>
        <dbReference type="ARBA" id="ARBA00045534"/>
    </source>
</evidence>
<dbReference type="SUPFAM" id="SSF52540">
    <property type="entry name" value="P-loop containing nucleoside triphosphate hydrolases"/>
    <property type="match status" value="1"/>
</dbReference>
<dbReference type="InterPro" id="IPR000048">
    <property type="entry name" value="IQ_motif_EF-hand-BS"/>
</dbReference>
<comment type="similarity">
    <text evidence="2">Belongs to the IQD family.</text>
</comment>
<name>A0AAV3Q9I0_LITER</name>
<dbReference type="CDD" id="cd23767">
    <property type="entry name" value="IQCD"/>
    <property type="match status" value="1"/>
</dbReference>
<feature type="compositionally biased region" description="Basic and acidic residues" evidence="5">
    <location>
        <begin position="32"/>
        <end position="42"/>
    </location>
</feature>
<dbReference type="PANTHER" id="PTHR32295">
    <property type="entry name" value="IQ-DOMAIN 5-RELATED"/>
    <property type="match status" value="1"/>
</dbReference>